<dbReference type="AlphaFoldDB" id="A0A401FPJ6"/>
<gene>
    <name evidence="1" type="ORF">NBRC111893_2430</name>
</gene>
<comment type="caution">
    <text evidence="1">The sequence shown here is derived from an EMBL/GenBank/DDBJ whole genome shotgun (WGS) entry which is preliminary data.</text>
</comment>
<protein>
    <submittedName>
        <fullName evidence="1">Phage tail length tape-measure protein</fullName>
    </submittedName>
</protein>
<dbReference type="Proteomes" id="UP000286974">
    <property type="component" value="Unassembled WGS sequence"/>
</dbReference>
<evidence type="ECO:0000313" key="2">
    <source>
        <dbReference type="Proteomes" id="UP000286974"/>
    </source>
</evidence>
<reference evidence="1 2" key="1">
    <citation type="submission" date="2017-11" db="EMBL/GenBank/DDBJ databases">
        <title>Draft Genome Sequence of Lactobacillus curieae NBRC 111893 isolated from Koso, a Japanese sugar-Vegetable Fermented Beverage.</title>
        <authorList>
            <person name="Chiou T.Y."/>
            <person name="Oshima K."/>
            <person name="Suda W."/>
            <person name="Hattori M."/>
            <person name="Takahashi T."/>
        </authorList>
    </citation>
    <scope>NUCLEOTIDE SEQUENCE [LARGE SCALE GENOMIC DNA]</scope>
    <source>
        <strain evidence="1 2">NBRC111893</strain>
    </source>
</reference>
<dbReference type="EMBL" id="BEXA01000008">
    <property type="protein sequence ID" value="GAY74284.1"/>
    <property type="molecule type" value="Genomic_DNA"/>
</dbReference>
<evidence type="ECO:0000313" key="1">
    <source>
        <dbReference type="EMBL" id="GAY74284.1"/>
    </source>
</evidence>
<accession>A0A401FPJ6</accession>
<name>A0A401FPJ6_9LACO</name>
<proteinExistence type="predicted"/>
<dbReference type="RefSeq" id="WP_125008951.1">
    <property type="nucleotide sequence ID" value="NZ_BEXA01000008.1"/>
</dbReference>
<keyword evidence="2" id="KW-1185">Reference proteome</keyword>
<sequence length="271" mass="29439">MAESEVKRAGIGINVAIDGLDGLTKVNELVDRLHEKVKPLTENINQMRDAFNHFGGTDNLAKAGSSVDKLSNGLNEARKATQTVNITINDMHKSLSGIYDAGKKAQDGLNFSSTVNKSNKLVNELQDNLGRLNSNGVGKVKGEFHGIDEAVTSASKSMKEFSGKTNQSVEKASAETRKLGDTLKSTGDEAHKSGHRIRDIVAGSFIANSVINSWYSLKSAIGGALKAGEEYDKEQQVMHATWDTLTGDAKKAKRWLRPLIKSQFNLVNQRI</sequence>
<organism evidence="1 2">
    <name type="scientific">Lentilactobacillus kosonis</name>
    <dbReference type="NCBI Taxonomy" id="2810561"/>
    <lineage>
        <taxon>Bacteria</taxon>
        <taxon>Bacillati</taxon>
        <taxon>Bacillota</taxon>
        <taxon>Bacilli</taxon>
        <taxon>Lactobacillales</taxon>
        <taxon>Lactobacillaceae</taxon>
        <taxon>Lentilactobacillus</taxon>
    </lineage>
</organism>